<evidence type="ECO:0000256" key="1">
    <source>
        <dbReference type="SAM" id="Phobius"/>
    </source>
</evidence>
<feature type="transmembrane region" description="Helical" evidence="1">
    <location>
        <begin position="265"/>
        <end position="283"/>
    </location>
</feature>
<feature type="transmembrane region" description="Helical" evidence="1">
    <location>
        <begin position="105"/>
        <end position="123"/>
    </location>
</feature>
<feature type="transmembrane region" description="Helical" evidence="1">
    <location>
        <begin position="129"/>
        <end position="148"/>
    </location>
</feature>
<feature type="transmembrane region" description="Helical" evidence="1">
    <location>
        <begin position="155"/>
        <end position="176"/>
    </location>
</feature>
<dbReference type="Proteomes" id="UP001596472">
    <property type="component" value="Unassembled WGS sequence"/>
</dbReference>
<protein>
    <submittedName>
        <fullName evidence="2">Uncharacterized protein</fullName>
    </submittedName>
</protein>
<dbReference type="RefSeq" id="WP_379712546.1">
    <property type="nucleotide sequence ID" value="NZ_JBHTBS010000005.1"/>
</dbReference>
<evidence type="ECO:0000313" key="2">
    <source>
        <dbReference type="EMBL" id="MFC7337855.1"/>
    </source>
</evidence>
<keyword evidence="1" id="KW-1133">Transmembrane helix</keyword>
<name>A0ABW2L8G8_9BACT</name>
<gene>
    <name evidence="2" type="ORF">ACFQY0_11755</name>
</gene>
<feature type="transmembrane region" description="Helical" evidence="1">
    <location>
        <begin position="228"/>
        <end position="245"/>
    </location>
</feature>
<keyword evidence="1" id="KW-0812">Transmembrane</keyword>
<keyword evidence="3" id="KW-1185">Reference proteome</keyword>
<accession>A0ABW2L8G8</accession>
<feature type="transmembrane region" description="Helical" evidence="1">
    <location>
        <begin position="17"/>
        <end position="36"/>
    </location>
</feature>
<evidence type="ECO:0000313" key="3">
    <source>
        <dbReference type="Proteomes" id="UP001596472"/>
    </source>
</evidence>
<comment type="caution">
    <text evidence="2">The sequence shown here is derived from an EMBL/GenBank/DDBJ whole genome shotgun (WGS) entry which is preliminary data.</text>
</comment>
<sequence length="315" mass="35293">MSATDQPQPEWPPGPLWILRVATVFLFAARGFLYLTNHGPLSVFFWNQDWLEVGVFRFLGLDWETYAANSEVVILSTQKSMGWLFISAAAVACFVSPTRNRWASGVVLGGAVFLIPYWLLAWVETDYRLPMFLEHFLQWMTPLLLVGYGRLPRMLWCGLAWLAVSCTFVGHGHYAIGLGVPVTNDYINLCIAILHCNADTAKTLLAWVGWVDLALPVLILLPWLRVPALGYMALWGVMTAIARIVGHWTPAEDYYGLHPWLAEAIVRLPHGLVPLTLLVLLVASRKSVKGWKKIRVWKNPRKADECGPVGSRTAG</sequence>
<organism evidence="2 3">
    <name type="scientific">Haloferula chungangensis</name>
    <dbReference type="NCBI Taxonomy" id="1048331"/>
    <lineage>
        <taxon>Bacteria</taxon>
        <taxon>Pseudomonadati</taxon>
        <taxon>Verrucomicrobiota</taxon>
        <taxon>Verrucomicrobiia</taxon>
        <taxon>Verrucomicrobiales</taxon>
        <taxon>Verrucomicrobiaceae</taxon>
        <taxon>Haloferula</taxon>
    </lineage>
</organism>
<keyword evidence="1" id="KW-0472">Membrane</keyword>
<dbReference type="EMBL" id="JBHTBS010000005">
    <property type="protein sequence ID" value="MFC7337855.1"/>
    <property type="molecule type" value="Genomic_DNA"/>
</dbReference>
<feature type="transmembrane region" description="Helical" evidence="1">
    <location>
        <begin position="204"/>
        <end position="221"/>
    </location>
</feature>
<reference evidence="3" key="1">
    <citation type="journal article" date="2019" name="Int. J. Syst. Evol. Microbiol.">
        <title>The Global Catalogue of Microorganisms (GCM) 10K type strain sequencing project: providing services to taxonomists for standard genome sequencing and annotation.</title>
        <authorList>
            <consortium name="The Broad Institute Genomics Platform"/>
            <consortium name="The Broad Institute Genome Sequencing Center for Infectious Disease"/>
            <person name="Wu L."/>
            <person name="Ma J."/>
        </authorList>
    </citation>
    <scope>NUCLEOTIDE SEQUENCE [LARGE SCALE GENOMIC DNA]</scope>
    <source>
        <strain evidence="3">CGMCC 4.1467</strain>
    </source>
</reference>
<proteinExistence type="predicted"/>